<sequence>MAAIPEHDIVLVDFAGKFYLDLAISRRTVKKAQYLNVLLEEEIKLSKGKQQTEAQSSSANCTVNSLLVMTFPPQATAAPANSDKQSNGSNPFPFLAKFLIKPVHCSILKGASRKQKVRNDHGMVFPLGKVVVIPLELESKDMKSKLKGIIIFSSQEFS</sequence>
<proteinExistence type="predicted"/>
<evidence type="ECO:0000313" key="2">
    <source>
        <dbReference type="Proteomes" id="UP001346149"/>
    </source>
</evidence>
<name>A0AAN7KTL2_TRANT</name>
<dbReference type="AlphaFoldDB" id="A0AAN7KTL2"/>
<dbReference type="EMBL" id="JAXQNO010000021">
    <property type="protein sequence ID" value="KAK4768862.1"/>
    <property type="molecule type" value="Genomic_DNA"/>
</dbReference>
<comment type="caution">
    <text evidence="1">The sequence shown here is derived from an EMBL/GenBank/DDBJ whole genome shotgun (WGS) entry which is preliminary data.</text>
</comment>
<reference evidence="1 2" key="1">
    <citation type="journal article" date="2023" name="Hortic Res">
        <title>Pangenome of water caltrop reveals structural variations and asymmetric subgenome divergence after allopolyploidization.</title>
        <authorList>
            <person name="Zhang X."/>
            <person name="Chen Y."/>
            <person name="Wang L."/>
            <person name="Yuan Y."/>
            <person name="Fang M."/>
            <person name="Shi L."/>
            <person name="Lu R."/>
            <person name="Comes H.P."/>
            <person name="Ma Y."/>
            <person name="Chen Y."/>
            <person name="Huang G."/>
            <person name="Zhou Y."/>
            <person name="Zheng Z."/>
            <person name="Qiu Y."/>
        </authorList>
    </citation>
    <scope>NUCLEOTIDE SEQUENCE [LARGE SCALE GENOMIC DNA]</scope>
    <source>
        <strain evidence="1">F231</strain>
    </source>
</reference>
<keyword evidence="2" id="KW-1185">Reference proteome</keyword>
<protein>
    <submittedName>
        <fullName evidence="1">Uncharacterized protein</fullName>
    </submittedName>
</protein>
<organism evidence="1 2">
    <name type="scientific">Trapa natans</name>
    <name type="common">Water chestnut</name>
    <dbReference type="NCBI Taxonomy" id="22666"/>
    <lineage>
        <taxon>Eukaryota</taxon>
        <taxon>Viridiplantae</taxon>
        <taxon>Streptophyta</taxon>
        <taxon>Embryophyta</taxon>
        <taxon>Tracheophyta</taxon>
        <taxon>Spermatophyta</taxon>
        <taxon>Magnoliopsida</taxon>
        <taxon>eudicotyledons</taxon>
        <taxon>Gunneridae</taxon>
        <taxon>Pentapetalae</taxon>
        <taxon>rosids</taxon>
        <taxon>malvids</taxon>
        <taxon>Myrtales</taxon>
        <taxon>Lythraceae</taxon>
        <taxon>Trapa</taxon>
    </lineage>
</organism>
<evidence type="ECO:0000313" key="1">
    <source>
        <dbReference type="EMBL" id="KAK4768862.1"/>
    </source>
</evidence>
<gene>
    <name evidence="1" type="ORF">SAY86_027012</name>
</gene>
<dbReference type="Proteomes" id="UP001346149">
    <property type="component" value="Unassembled WGS sequence"/>
</dbReference>
<accession>A0AAN7KTL2</accession>